<gene>
    <name evidence="10" type="ORF">CXX69_04975</name>
</gene>
<dbReference type="AlphaFoldDB" id="A0A2V3HQ28"/>
<accession>A0A2V3HQ28</accession>
<dbReference type="Pfam" id="PF01743">
    <property type="entry name" value="PolyA_pol"/>
    <property type="match status" value="1"/>
</dbReference>
<dbReference type="GO" id="GO:0046872">
    <property type="term" value="F:metal ion binding"/>
    <property type="evidence" value="ECO:0007669"/>
    <property type="project" value="UniProtKB-KW"/>
</dbReference>
<sequence>MERALGHLSEADCQVLARLRSAGEAWIVGGWVREAVAGDRADELDIATSLHPAEVKELFPRSLMVGEKYGTVIVRLDEGSAGEPIWEVTTLRSEGNYGDGRRPDEVEFGNNIEDDLARRDFTINAMAIDAEGSLIDPYSGVADLQVGILRSVGDPSERLGEDGLRIMRAFRFLDSESGTRHMDPGLRAAVSENSEMLDMVSRERIGAEMERILSGRSLRDILSQMSGDGVLERVLPGIGTTTEPAFGGNCIVNLALLCSAEADDGGALAEKLRASLVLAKEPLRAISFLHDRRGASLSVEIGSLRRFRAALPETWQELFISYSEGLGRDVGEFRGALASLESLKAGNGPLVDGKMLMEATGLGPGPRMGRLKGRLHRMQVERDLSSSDDVLSLLEELDWVDSEHEEWPALSWP</sequence>
<evidence type="ECO:0000256" key="7">
    <source>
        <dbReference type="ARBA" id="ARBA00022842"/>
    </source>
</evidence>
<proteinExistence type="predicted"/>
<dbReference type="SUPFAM" id="SSF81301">
    <property type="entry name" value="Nucleotidyltransferase"/>
    <property type="match status" value="1"/>
</dbReference>
<dbReference type="CDD" id="cd05398">
    <property type="entry name" value="NT_ClassII-CCAase"/>
    <property type="match status" value="1"/>
</dbReference>
<keyword evidence="7" id="KW-0460">Magnesium</keyword>
<evidence type="ECO:0000313" key="10">
    <source>
        <dbReference type="EMBL" id="PXF21237.1"/>
    </source>
</evidence>
<feature type="domain" description="Poly A polymerase head" evidence="8">
    <location>
        <begin position="25"/>
        <end position="150"/>
    </location>
</feature>
<evidence type="ECO:0000256" key="6">
    <source>
        <dbReference type="ARBA" id="ARBA00022741"/>
    </source>
</evidence>
<evidence type="ECO:0000256" key="3">
    <source>
        <dbReference type="ARBA" id="ARBA00022694"/>
    </source>
</evidence>
<dbReference type="InterPro" id="IPR050264">
    <property type="entry name" value="Bact_CCA-adding_enz_type3_sf"/>
</dbReference>
<dbReference type="PANTHER" id="PTHR46173:SF1">
    <property type="entry name" value="CCA TRNA NUCLEOTIDYLTRANSFERASE 1, MITOCHONDRIAL"/>
    <property type="match status" value="1"/>
</dbReference>
<dbReference type="GO" id="GO:0016779">
    <property type="term" value="F:nucleotidyltransferase activity"/>
    <property type="evidence" value="ECO:0007669"/>
    <property type="project" value="UniProtKB-KW"/>
</dbReference>
<keyword evidence="4" id="KW-0548">Nucleotidyltransferase</keyword>
<comment type="cofactor">
    <cofactor evidence="1">
        <name>Mg(2+)</name>
        <dbReference type="ChEBI" id="CHEBI:18420"/>
    </cofactor>
</comment>
<dbReference type="EMBL" id="PSPG01000010">
    <property type="protein sequence ID" value="PXF21237.1"/>
    <property type="molecule type" value="Genomic_DNA"/>
</dbReference>
<keyword evidence="5" id="KW-0479">Metal-binding</keyword>
<keyword evidence="6" id="KW-0547">Nucleotide-binding</keyword>
<dbReference type="InterPro" id="IPR002646">
    <property type="entry name" value="PolA_pol_head_dom"/>
</dbReference>
<protein>
    <recommendedName>
        <fullName evidence="12">CCA tRNA nucleotidyltransferase</fullName>
    </recommendedName>
</protein>
<keyword evidence="3" id="KW-0819">tRNA processing</keyword>
<comment type="caution">
    <text evidence="10">The sequence shown here is derived from an EMBL/GenBank/DDBJ whole genome shotgun (WGS) entry which is preliminary data.</text>
</comment>
<evidence type="ECO:0000256" key="4">
    <source>
        <dbReference type="ARBA" id="ARBA00022695"/>
    </source>
</evidence>
<dbReference type="SUPFAM" id="SSF81891">
    <property type="entry name" value="Poly A polymerase C-terminal region-like"/>
    <property type="match status" value="1"/>
</dbReference>
<dbReference type="Pfam" id="PF12627">
    <property type="entry name" value="PolyA_pol_RNAbd"/>
    <property type="match status" value="1"/>
</dbReference>
<evidence type="ECO:0000256" key="1">
    <source>
        <dbReference type="ARBA" id="ARBA00001946"/>
    </source>
</evidence>
<dbReference type="Gene3D" id="1.10.3090.10">
    <property type="entry name" value="cca-adding enzyme, domain 2"/>
    <property type="match status" value="1"/>
</dbReference>
<evidence type="ECO:0000256" key="2">
    <source>
        <dbReference type="ARBA" id="ARBA00022679"/>
    </source>
</evidence>
<dbReference type="GO" id="GO:0000049">
    <property type="term" value="F:tRNA binding"/>
    <property type="evidence" value="ECO:0007669"/>
    <property type="project" value="TreeGrafter"/>
</dbReference>
<evidence type="ECO:0000259" key="8">
    <source>
        <dbReference type="Pfam" id="PF01743"/>
    </source>
</evidence>
<dbReference type="Gene3D" id="3.30.460.10">
    <property type="entry name" value="Beta Polymerase, domain 2"/>
    <property type="match status" value="1"/>
</dbReference>
<dbReference type="PANTHER" id="PTHR46173">
    <property type="entry name" value="CCA TRNA NUCLEOTIDYLTRANSFERASE 1, MITOCHONDRIAL"/>
    <property type="match status" value="1"/>
</dbReference>
<keyword evidence="2" id="KW-0808">Transferase</keyword>
<dbReference type="InterPro" id="IPR032828">
    <property type="entry name" value="PolyA_RNA-bd"/>
</dbReference>
<evidence type="ECO:0000259" key="9">
    <source>
        <dbReference type="Pfam" id="PF12627"/>
    </source>
</evidence>
<reference evidence="10 11" key="1">
    <citation type="journal article" date="2015" name="Nat. Commun.">
        <title>Genomic and transcriptomic evidence for scavenging of diverse organic compounds by widespread deep-sea archaea.</title>
        <authorList>
            <person name="Li M."/>
            <person name="Baker B.J."/>
            <person name="Anantharaman K."/>
            <person name="Jain S."/>
            <person name="Breier J.A."/>
            <person name="Dick G.J."/>
        </authorList>
    </citation>
    <scope>NUCLEOTIDE SEQUENCE [LARGE SCALE GENOMIC DNA]</scope>
    <source>
        <strain evidence="10">Cayman_51_deep</strain>
    </source>
</reference>
<evidence type="ECO:0008006" key="12">
    <source>
        <dbReference type="Google" id="ProtNLM"/>
    </source>
</evidence>
<name>A0A2V3HQ28_9ARCH</name>
<organism evidence="10 11">
    <name type="scientific">Candidatus Thalassarchaeum betae</name>
    <dbReference type="NCBI Taxonomy" id="2599289"/>
    <lineage>
        <taxon>Archaea</taxon>
        <taxon>Methanobacteriati</taxon>
        <taxon>Thermoplasmatota</taxon>
        <taxon>Candidatus Poseidoniia</taxon>
        <taxon>Candidatus Poseidoniales</taxon>
        <taxon>Candidatus Thalassarchaeaceae</taxon>
        <taxon>Candidatus Thalassarchaeum</taxon>
    </lineage>
</organism>
<dbReference type="InterPro" id="IPR043519">
    <property type="entry name" value="NT_sf"/>
</dbReference>
<evidence type="ECO:0000313" key="11">
    <source>
        <dbReference type="Proteomes" id="UP000248161"/>
    </source>
</evidence>
<evidence type="ECO:0000256" key="5">
    <source>
        <dbReference type="ARBA" id="ARBA00022723"/>
    </source>
</evidence>
<dbReference type="Proteomes" id="UP000248161">
    <property type="component" value="Unassembled WGS sequence"/>
</dbReference>
<feature type="domain" description="tRNA nucleotidyltransferase/poly(A) polymerase RNA and SrmB- binding" evidence="9">
    <location>
        <begin position="182"/>
        <end position="238"/>
    </location>
</feature>
<dbReference type="GO" id="GO:0008033">
    <property type="term" value="P:tRNA processing"/>
    <property type="evidence" value="ECO:0007669"/>
    <property type="project" value="UniProtKB-KW"/>
</dbReference>
<dbReference type="GO" id="GO:0000166">
    <property type="term" value="F:nucleotide binding"/>
    <property type="evidence" value="ECO:0007669"/>
    <property type="project" value="UniProtKB-KW"/>
</dbReference>